<reference evidence="1" key="1">
    <citation type="submission" date="2014-12" db="EMBL/GenBank/DDBJ databases">
        <title>Insight into the proteome of Arion vulgaris.</title>
        <authorList>
            <person name="Aradska J."/>
            <person name="Bulat T."/>
            <person name="Smidak R."/>
            <person name="Sarate P."/>
            <person name="Gangsoo J."/>
            <person name="Sialana F."/>
            <person name="Bilban M."/>
            <person name="Lubec G."/>
        </authorList>
    </citation>
    <scope>NUCLEOTIDE SEQUENCE</scope>
    <source>
        <tissue evidence="1">Skin</tissue>
    </source>
</reference>
<name>A0A0B7AL85_9EUPU</name>
<dbReference type="AlphaFoldDB" id="A0A0B7AL85"/>
<protein>
    <submittedName>
        <fullName evidence="1">Uncharacterized protein</fullName>
    </submittedName>
</protein>
<gene>
    <name evidence="1" type="primary">ORF125506</name>
</gene>
<proteinExistence type="predicted"/>
<feature type="non-terminal residue" evidence="1">
    <location>
        <position position="1"/>
    </location>
</feature>
<sequence>EPYGAKPGAVKSILQLQTLLILSACEKIHALCATQIPKLISIFLHGNITFHISLLSTTDDKEIFIRQK</sequence>
<organism evidence="1">
    <name type="scientific">Arion vulgaris</name>
    <dbReference type="NCBI Taxonomy" id="1028688"/>
    <lineage>
        <taxon>Eukaryota</taxon>
        <taxon>Metazoa</taxon>
        <taxon>Spiralia</taxon>
        <taxon>Lophotrochozoa</taxon>
        <taxon>Mollusca</taxon>
        <taxon>Gastropoda</taxon>
        <taxon>Heterobranchia</taxon>
        <taxon>Euthyneura</taxon>
        <taxon>Panpulmonata</taxon>
        <taxon>Eupulmonata</taxon>
        <taxon>Stylommatophora</taxon>
        <taxon>Helicina</taxon>
        <taxon>Arionoidea</taxon>
        <taxon>Arionidae</taxon>
        <taxon>Arion</taxon>
    </lineage>
</organism>
<dbReference type="EMBL" id="HACG01034467">
    <property type="protein sequence ID" value="CEK81332.1"/>
    <property type="molecule type" value="Transcribed_RNA"/>
</dbReference>
<accession>A0A0B7AL85</accession>
<evidence type="ECO:0000313" key="1">
    <source>
        <dbReference type="EMBL" id="CEK81332.1"/>
    </source>
</evidence>